<dbReference type="InterPro" id="IPR027417">
    <property type="entry name" value="P-loop_NTPase"/>
</dbReference>
<dbReference type="PATRIC" id="fig|1618436.3.peg.178"/>
<dbReference type="AlphaFoldDB" id="A0A0G1FGS0"/>
<dbReference type="SUPFAM" id="SSF52540">
    <property type="entry name" value="P-loop containing nucleoside triphosphate hydrolases"/>
    <property type="match status" value="1"/>
</dbReference>
<feature type="compositionally biased region" description="Basic and acidic residues" evidence="1">
    <location>
        <begin position="750"/>
        <end position="770"/>
    </location>
</feature>
<dbReference type="InterPro" id="IPR051162">
    <property type="entry name" value="T4SS_component"/>
</dbReference>
<dbReference type="Gene3D" id="3.40.50.300">
    <property type="entry name" value="P-loop containing nucleotide triphosphate hydrolases"/>
    <property type="match status" value="2"/>
</dbReference>
<name>A0A0G1FGS0_9BACT</name>
<gene>
    <name evidence="3" type="ORF">UV59_C0003G0038</name>
</gene>
<dbReference type="EMBL" id="LCFB01000003">
    <property type="protein sequence ID" value="KKS86043.1"/>
    <property type="molecule type" value="Genomic_DNA"/>
</dbReference>
<evidence type="ECO:0000313" key="4">
    <source>
        <dbReference type="Proteomes" id="UP000034543"/>
    </source>
</evidence>
<evidence type="ECO:0000313" key="3">
    <source>
        <dbReference type="EMBL" id="KKS86043.1"/>
    </source>
</evidence>
<dbReference type="PANTHER" id="PTHR30121">
    <property type="entry name" value="UNCHARACTERIZED PROTEIN YJGR-RELATED"/>
    <property type="match status" value="1"/>
</dbReference>
<dbReference type="Proteomes" id="UP000034543">
    <property type="component" value="Unassembled WGS sequence"/>
</dbReference>
<protein>
    <recommendedName>
        <fullName evidence="2">Type IV secretion system coupling protein TraD DNA-binding domain-containing protein</fullName>
    </recommendedName>
</protein>
<dbReference type="STRING" id="1618436.UV59_C0003G0038"/>
<evidence type="ECO:0000256" key="1">
    <source>
        <dbReference type="SAM" id="MobiDB-lite"/>
    </source>
</evidence>
<dbReference type="CDD" id="cd01127">
    <property type="entry name" value="TrwB_TraG_TraD_VirD4"/>
    <property type="match status" value="2"/>
</dbReference>
<dbReference type="PANTHER" id="PTHR30121:SF11">
    <property type="entry name" value="AAA+ ATPASE DOMAIN-CONTAINING PROTEIN"/>
    <property type="match status" value="1"/>
</dbReference>
<feature type="domain" description="Type IV secretion system coupling protein TraD DNA-binding" evidence="2">
    <location>
        <begin position="334"/>
        <end position="626"/>
    </location>
</feature>
<sequence length="770" mass="86943">MSKLVHLLIRNPKDDETPIEAATQIFSSLLPAYLPIWKRLFIKPKTYAFELYLYKQTIYFYASVPAAAETFVRSLITSSFPNCIIIKTEDPLPHVFESADTAIGEVIPNNFYLPTKTYQDFKEIDPLSSVLGFLSKRLPEERAAIQILISPASFAWADKTVAISKTLIHDVTADKYTQNPQKILMLKKSSFQGGKAVVRLLVGTSHGNALDLLRQLAGTFGAFSLGEGSQFGFKRRFVFRDVLVNRFKHRTTRWWERRYSILNSQELASIWHPPGLLLTGIKNIAWGKTLSGEPPENLPIAKNASDEVKKDTNYFATTEFKNEEQIFGIKTPDRRKHVYIVGKTGAGKSTLIANMAIDDIRKGRGVGIIDPHGDLSEIILDYIPNRRANDVVYLEPFDTERPFHLNVLENHNKQHKDLIASGIVSIFNKLYGDSWGPRLEYILRNVILTLLEIPGATLPDVLPLLADRDYRRKQLPKVTDQVMRDFWNNEFEKMPDKLRAEAVSPIQNKVGQFVSSQMIRNIIGEPRSTVNLGEIMDEGKILILNLAQGKLGEDNASLLGAMIITQIQLSAMSRAYAKEENRRDFFLFVDEFQNFATGAFVKILSEARKYRLSLTMANQYIEQLDEGIQRAIFGNIGTLMSFVVGARDGYLLSREFGEVYSENDLVGLGKFEIVVKEAIDGLTSAPFPAKTLPLPAVKNENRDKIVRLSKEKYGKKISSHQSSVVRPQIKEEKLPSRTRHVPTVPPSEQVTRDSTSDDSKPRVTLEDLYG</sequence>
<dbReference type="InterPro" id="IPR019476">
    <property type="entry name" value="T4SS_TraD_DNA-bd"/>
</dbReference>
<proteinExistence type="predicted"/>
<comment type="caution">
    <text evidence="3">The sequence shown here is derived from an EMBL/GenBank/DDBJ whole genome shotgun (WGS) entry which is preliminary data.</text>
</comment>
<organism evidence="3 4">
    <name type="scientific">Candidatus Gottesmanbacteria bacterium GW2011_GWA1_43_11</name>
    <dbReference type="NCBI Taxonomy" id="1618436"/>
    <lineage>
        <taxon>Bacteria</taxon>
        <taxon>Candidatus Gottesmaniibacteriota</taxon>
    </lineage>
</organism>
<dbReference type="Pfam" id="PF10412">
    <property type="entry name" value="TrwB_AAD_bind"/>
    <property type="match status" value="1"/>
</dbReference>
<reference evidence="3 4" key="1">
    <citation type="journal article" date="2015" name="Nature">
        <title>rRNA introns, odd ribosomes, and small enigmatic genomes across a large radiation of phyla.</title>
        <authorList>
            <person name="Brown C.T."/>
            <person name="Hug L.A."/>
            <person name="Thomas B.C."/>
            <person name="Sharon I."/>
            <person name="Castelle C.J."/>
            <person name="Singh A."/>
            <person name="Wilkins M.J."/>
            <person name="Williams K.H."/>
            <person name="Banfield J.F."/>
        </authorList>
    </citation>
    <scope>NUCLEOTIDE SEQUENCE [LARGE SCALE GENOMIC DNA]</scope>
</reference>
<feature type="region of interest" description="Disordered" evidence="1">
    <location>
        <begin position="714"/>
        <end position="770"/>
    </location>
</feature>
<accession>A0A0G1FGS0</accession>
<evidence type="ECO:0000259" key="2">
    <source>
        <dbReference type="Pfam" id="PF10412"/>
    </source>
</evidence>